<reference evidence="1" key="1">
    <citation type="submission" date="2023-11" db="EMBL/GenBank/DDBJ databases">
        <title>Detection of rare carbapenemases in Enterobacterales - comparison of two colorimetric and two CIM-based carbapenemase assays.</title>
        <authorList>
            <person name="Schaffarczyk L."/>
            <person name="Noster J."/>
            <person name="Stelzer Y."/>
            <person name="Sattler J."/>
            <person name="Gatermann S."/>
            <person name="Hamprecht A."/>
        </authorList>
    </citation>
    <scope>NUCLEOTIDE SEQUENCE</scope>
    <source>
        <strain evidence="1">CIM-Cont-037</strain>
    </source>
</reference>
<organism evidence="1 2">
    <name type="scientific">Klebsiella aerogenes</name>
    <name type="common">Enterobacter aerogenes</name>
    <dbReference type="NCBI Taxonomy" id="548"/>
    <lineage>
        <taxon>Bacteria</taxon>
        <taxon>Pseudomonadati</taxon>
        <taxon>Pseudomonadota</taxon>
        <taxon>Gammaproteobacteria</taxon>
        <taxon>Enterobacterales</taxon>
        <taxon>Enterobacteriaceae</taxon>
        <taxon>Klebsiella/Raoultella group</taxon>
        <taxon>Klebsiella</taxon>
    </lineage>
</organism>
<comment type="caution">
    <text evidence="1">The sequence shown here is derived from an EMBL/GenBank/DDBJ whole genome shotgun (WGS) entry which is preliminary data.</text>
</comment>
<name>A0AAW9EFJ8_KLEAE</name>
<gene>
    <name evidence="1" type="ORF">SJ059_29370</name>
</gene>
<sequence length="73" mass="7592">MNIDFDNIPASSFKVAGKKAEGDNIDASADLTMRLQADSVQGNAIVSNNKSVGFVVANSSGSELTPNDLSSFI</sequence>
<evidence type="ECO:0000313" key="2">
    <source>
        <dbReference type="Proteomes" id="UP001279012"/>
    </source>
</evidence>
<feature type="non-terminal residue" evidence="1">
    <location>
        <position position="73"/>
    </location>
</feature>
<dbReference type="EMBL" id="JAWZZT010001034">
    <property type="protein sequence ID" value="MDX7018538.1"/>
    <property type="molecule type" value="Genomic_DNA"/>
</dbReference>
<accession>A0AAW9EFJ8</accession>
<dbReference type="Proteomes" id="UP001279012">
    <property type="component" value="Unassembled WGS sequence"/>
</dbReference>
<evidence type="ECO:0000313" key="1">
    <source>
        <dbReference type="EMBL" id="MDX7018538.1"/>
    </source>
</evidence>
<dbReference type="AlphaFoldDB" id="A0AAW9EFJ8"/>
<proteinExistence type="predicted"/>
<protein>
    <submittedName>
        <fullName evidence="1">Adhesin</fullName>
    </submittedName>
</protein>